<reference evidence="2" key="1">
    <citation type="submission" date="2020-05" db="EMBL/GenBank/DDBJ databases">
        <title>Chitinophaga laudate sp. nov., isolated from a tropical peat swamp.</title>
        <authorList>
            <person name="Goh C.B.S."/>
            <person name="Lee M.S."/>
            <person name="Parimannan S."/>
            <person name="Pasbakhsh P."/>
            <person name="Yule C.M."/>
            <person name="Rajandas H."/>
            <person name="Loke S."/>
            <person name="Croft L."/>
            <person name="Tan J.B.L."/>
        </authorList>
    </citation>
    <scope>NUCLEOTIDE SEQUENCE</scope>
    <source>
        <strain evidence="2">Mgbs1</strain>
    </source>
</reference>
<dbReference type="AlphaFoldDB" id="A0A9Q5GSR7"/>
<dbReference type="EMBL" id="RIAR02000001">
    <property type="protein sequence ID" value="NSL86914.1"/>
    <property type="molecule type" value="Genomic_DNA"/>
</dbReference>
<sequence>MYAIIRSHSSKTTWIFGTVMLLLWMPSIIGFLVSAMPLKPAIILSSNGIMLSASSGIYSSLAILQKPFSAHDLLIPWEQIAAFDLFTHYEEKDNGSDGAGGTYIARQETLLITRKNQKERESFSVKEMELSPDAILTHCRQFLERYQGMAAGYQQL</sequence>
<organism evidence="2 3">
    <name type="scientific">Chitinophaga solisilvae</name>
    <dbReference type="NCBI Taxonomy" id="1233460"/>
    <lineage>
        <taxon>Bacteria</taxon>
        <taxon>Pseudomonadati</taxon>
        <taxon>Bacteroidota</taxon>
        <taxon>Chitinophagia</taxon>
        <taxon>Chitinophagales</taxon>
        <taxon>Chitinophagaceae</taxon>
        <taxon>Chitinophaga</taxon>
    </lineage>
</organism>
<comment type="caution">
    <text evidence="2">The sequence shown here is derived from an EMBL/GenBank/DDBJ whole genome shotgun (WGS) entry which is preliminary data.</text>
</comment>
<protein>
    <submittedName>
        <fullName evidence="2">Uncharacterized protein</fullName>
    </submittedName>
</protein>
<dbReference type="Proteomes" id="UP000281028">
    <property type="component" value="Unassembled WGS sequence"/>
</dbReference>
<evidence type="ECO:0000256" key="1">
    <source>
        <dbReference type="SAM" id="Phobius"/>
    </source>
</evidence>
<keyword evidence="1" id="KW-0472">Membrane</keyword>
<keyword evidence="1" id="KW-1133">Transmembrane helix</keyword>
<accession>A0A9Q5GSR7</accession>
<keyword evidence="3" id="KW-1185">Reference proteome</keyword>
<keyword evidence="1" id="KW-0812">Transmembrane</keyword>
<evidence type="ECO:0000313" key="2">
    <source>
        <dbReference type="EMBL" id="NSL86914.1"/>
    </source>
</evidence>
<name>A0A9Q5GSR7_9BACT</name>
<feature type="transmembrane region" description="Helical" evidence="1">
    <location>
        <begin position="12"/>
        <end position="35"/>
    </location>
</feature>
<evidence type="ECO:0000313" key="3">
    <source>
        <dbReference type="Proteomes" id="UP000281028"/>
    </source>
</evidence>
<gene>
    <name evidence="2" type="ORF">ECE50_008740</name>
</gene>
<proteinExistence type="predicted"/>